<comment type="caution">
    <text evidence="1">The sequence shown here is derived from an EMBL/GenBank/DDBJ whole genome shotgun (WGS) entry which is preliminary data.</text>
</comment>
<proteinExistence type="predicted"/>
<accession>A0ABR2ETL5</accession>
<organism evidence="1 2">
    <name type="scientific">Hibiscus sabdariffa</name>
    <name type="common">roselle</name>
    <dbReference type="NCBI Taxonomy" id="183260"/>
    <lineage>
        <taxon>Eukaryota</taxon>
        <taxon>Viridiplantae</taxon>
        <taxon>Streptophyta</taxon>
        <taxon>Embryophyta</taxon>
        <taxon>Tracheophyta</taxon>
        <taxon>Spermatophyta</taxon>
        <taxon>Magnoliopsida</taxon>
        <taxon>eudicotyledons</taxon>
        <taxon>Gunneridae</taxon>
        <taxon>Pentapetalae</taxon>
        <taxon>rosids</taxon>
        <taxon>malvids</taxon>
        <taxon>Malvales</taxon>
        <taxon>Malvaceae</taxon>
        <taxon>Malvoideae</taxon>
        <taxon>Hibiscus</taxon>
    </lineage>
</organism>
<gene>
    <name evidence="1" type="ORF">V6N12_058306</name>
</gene>
<reference evidence="1 2" key="1">
    <citation type="journal article" date="2024" name="G3 (Bethesda)">
        <title>Genome assembly of Hibiscus sabdariffa L. provides insights into metabolisms of medicinal natural products.</title>
        <authorList>
            <person name="Kim T."/>
        </authorList>
    </citation>
    <scope>NUCLEOTIDE SEQUENCE [LARGE SCALE GENOMIC DNA]</scope>
    <source>
        <strain evidence="1">TK-2024</strain>
        <tissue evidence="1">Old leaves</tissue>
    </source>
</reference>
<evidence type="ECO:0000313" key="1">
    <source>
        <dbReference type="EMBL" id="KAK8564723.1"/>
    </source>
</evidence>
<protein>
    <submittedName>
        <fullName evidence="1">Uncharacterized protein</fullName>
    </submittedName>
</protein>
<name>A0ABR2ETL5_9ROSI</name>
<sequence length="81" mass="9387">MACSPLWSEISRVWDALRDNIYWLARNHSSLRFWDDTWIPSLGPIRPLELDDDLIDPSLQLCDFVVPDGSWDLCTISNLLP</sequence>
<keyword evidence="2" id="KW-1185">Reference proteome</keyword>
<evidence type="ECO:0000313" key="2">
    <source>
        <dbReference type="Proteomes" id="UP001472677"/>
    </source>
</evidence>
<dbReference type="Proteomes" id="UP001472677">
    <property type="component" value="Unassembled WGS sequence"/>
</dbReference>
<dbReference type="EMBL" id="JBBPBM010000010">
    <property type="protein sequence ID" value="KAK8564723.1"/>
    <property type="molecule type" value="Genomic_DNA"/>
</dbReference>